<comment type="similarity">
    <text evidence="2">Belongs to the VPS52 family.</text>
</comment>
<dbReference type="InterPro" id="IPR007258">
    <property type="entry name" value="Vps52"/>
</dbReference>
<dbReference type="PANTHER" id="PTHR14190:SF7">
    <property type="entry name" value="VACUOLAR PROTEIN SORTING-ASSOCIATED PROTEIN 52 HOMOLOG"/>
    <property type="match status" value="1"/>
</dbReference>
<dbReference type="GO" id="GO:0015031">
    <property type="term" value="P:protein transport"/>
    <property type="evidence" value="ECO:0007669"/>
    <property type="project" value="UniProtKB-KW"/>
</dbReference>
<evidence type="ECO:0000256" key="3">
    <source>
        <dbReference type="ARBA" id="ARBA00022448"/>
    </source>
</evidence>
<feature type="compositionally biased region" description="Low complexity" evidence="6">
    <location>
        <begin position="36"/>
        <end position="48"/>
    </location>
</feature>
<evidence type="ECO:0000256" key="2">
    <source>
        <dbReference type="ARBA" id="ARBA00008180"/>
    </source>
</evidence>
<dbReference type="GO" id="GO:0000938">
    <property type="term" value="C:GARP complex"/>
    <property type="evidence" value="ECO:0007669"/>
    <property type="project" value="TreeGrafter"/>
</dbReference>
<keyword evidence="3" id="KW-0813">Transport</keyword>
<gene>
    <name evidence="10" type="ORF">N7539_007587</name>
</gene>
<evidence type="ECO:0008006" key="12">
    <source>
        <dbReference type="Google" id="ProtNLM"/>
    </source>
</evidence>
<dbReference type="GO" id="GO:0042147">
    <property type="term" value="P:retrograde transport, endosome to Golgi"/>
    <property type="evidence" value="ECO:0007669"/>
    <property type="project" value="TreeGrafter"/>
</dbReference>
<dbReference type="Pfam" id="PF04129">
    <property type="entry name" value="Vps52_CC"/>
    <property type="match status" value="1"/>
</dbReference>
<keyword evidence="5" id="KW-0333">Golgi apparatus</keyword>
<dbReference type="GO" id="GO:0032456">
    <property type="term" value="P:endocytic recycling"/>
    <property type="evidence" value="ECO:0007669"/>
    <property type="project" value="TreeGrafter"/>
</dbReference>
<dbReference type="Gene3D" id="3.50.50.60">
    <property type="entry name" value="FAD/NAD(P)-binding domain"/>
    <property type="match status" value="1"/>
</dbReference>
<comment type="caution">
    <text evidence="10">The sequence shown here is derived from an EMBL/GenBank/DDBJ whole genome shotgun (WGS) entry which is preliminary data.</text>
</comment>
<reference evidence="10" key="1">
    <citation type="submission" date="2022-12" db="EMBL/GenBank/DDBJ databases">
        <authorList>
            <person name="Petersen C."/>
        </authorList>
    </citation>
    <scope>NUCLEOTIDE SEQUENCE</scope>
    <source>
        <strain evidence="10">IBT 30728</strain>
    </source>
</reference>
<dbReference type="SUPFAM" id="SSF51905">
    <property type="entry name" value="FAD/NAD(P)-binding domain"/>
    <property type="match status" value="1"/>
</dbReference>
<dbReference type="RefSeq" id="XP_056787987.1">
    <property type="nucleotide sequence ID" value="XM_056937188.1"/>
</dbReference>
<sequence>MWRDRISGQSTPSSVNRAPSLPRRTSSQLPQGPYGSRPRTSSRASSTSLLVTPNESTTTLGGLSRDSNGLGLRQTSRQRPRPSNVPDPTEVLRGIIGDQPSDFDDSPASNAPIVKPPKLVEAIDFCDLSLEAFAADGDPSQLSRDTKRSQVNARTVEQFEQEQGRFQDLHTAILGCDDVSKSVEQYLNDFQAELGAVSAEIETLQSRSTQLNAMLENRRNVERLLGPALEEISISPRTVRTIVEGPIDESWVRALNEIDARSSSIEAKASSSDGFKAIEDVRPLLVDVKNKATERIRDYLVSQIRAMRSPNINSQIIQQQRLVKFKDLYTYLSKAHPSLAGEIAQAYVNTMRWYYTSNFTRYLQALEKIKVYPSDRNEVLGGDPSSHRSGNILPGGRAGSAAHDPFSLGRRIDIMRNSNQQALSSYLAEQDSSYHGIEVPFRNFNVALVDNVSAEYSFLTEFFSPFTFHEISRKVVEIFQPVFAMGQTLTKKLIENTTDSLGILICVRLNQHSAFELQRRKIPVADAYINGINMYLWPRFQVIMDLHGESLKRAGTNTGRSAVSALSLVGGDDLKHSSAPHFLTQRFGQLLHGILVLSSDAGDDEPVANSLARLRAEFDTLLTRLSRNGTDAKRRERFLFNNYSLIMTIISVRIKHTHITRANRLHFEQDTKGKLAAEQRQHFDEMLKNCSKRSLGYFGAAFRARELNAPTLHTRPGTTIELPADLDKVIGAGVVGLSVARQLAAREGTSTLLLERHDAPGTETSSRNSEVIHAGLYYPADSLKTKLCIRGRNLLYDLCSKHAIPHRNTKKWIVAQTPEQWEAALKLHSHAQSLGDVPTRLIGRSEAASREPDVKAEAGIVESQTTGIVDSHSLMTYLHGDFEERGGDCVFKTRVTGLEFIAGGGYKITAVSDEDGSETSFTADVVINSAGHGACAINNLLLPPERHRAPYFAKGTYFSYSASRPRTSVLVYPVTMPGHGGLGTHLTLDLGGRIRFGPDVEWVDDPHDLQPSNARLAQAIPEILSYMPGVDPSAISLDYCGIRPKLGRGGAVNKGQGFQDFIIEEEQGFPGFVNLLGIESPGLTSSLAIAEMVEEILYR</sequence>
<dbReference type="Pfam" id="PF01266">
    <property type="entry name" value="DAO"/>
    <property type="match status" value="1"/>
</dbReference>
<evidence type="ECO:0000259" key="9">
    <source>
        <dbReference type="Pfam" id="PF20655"/>
    </source>
</evidence>
<keyword evidence="4" id="KW-0653">Protein transport</keyword>
<feature type="compositionally biased region" description="Polar residues" evidence="6">
    <location>
        <begin position="49"/>
        <end position="77"/>
    </location>
</feature>
<evidence type="ECO:0000259" key="8">
    <source>
        <dbReference type="Pfam" id="PF04129"/>
    </source>
</evidence>
<dbReference type="EMBL" id="JAPWDQ010000010">
    <property type="protein sequence ID" value="KAJ5477443.1"/>
    <property type="molecule type" value="Genomic_DNA"/>
</dbReference>
<reference evidence="10" key="2">
    <citation type="journal article" date="2023" name="IMA Fungus">
        <title>Comparative genomic study of the Penicillium genus elucidates a diverse pangenome and 15 lateral gene transfer events.</title>
        <authorList>
            <person name="Petersen C."/>
            <person name="Sorensen T."/>
            <person name="Nielsen M.R."/>
            <person name="Sondergaard T.E."/>
            <person name="Sorensen J.L."/>
            <person name="Fitzpatrick D.A."/>
            <person name="Frisvad J.C."/>
            <person name="Nielsen K.L."/>
        </authorList>
    </citation>
    <scope>NUCLEOTIDE SEQUENCE</scope>
    <source>
        <strain evidence="10">IBT 30728</strain>
    </source>
</reference>
<dbReference type="GO" id="GO:0005829">
    <property type="term" value="C:cytosol"/>
    <property type="evidence" value="ECO:0007669"/>
    <property type="project" value="GOC"/>
</dbReference>
<comment type="subcellular location">
    <subcellularLocation>
        <location evidence="1">Golgi apparatus</location>
        <location evidence="1">trans-Golgi network</location>
    </subcellularLocation>
</comment>
<keyword evidence="11" id="KW-1185">Reference proteome</keyword>
<feature type="domain" description="Vps52 coiled-coil" evidence="8">
    <location>
        <begin position="164"/>
        <end position="332"/>
    </location>
</feature>
<feature type="region of interest" description="Disordered" evidence="6">
    <location>
        <begin position="1"/>
        <end position="88"/>
    </location>
</feature>
<accession>A0A9X0BP52</accession>
<proteinExistence type="inferred from homology"/>
<organism evidence="10 11">
    <name type="scientific">Penicillium diatomitis</name>
    <dbReference type="NCBI Taxonomy" id="2819901"/>
    <lineage>
        <taxon>Eukaryota</taxon>
        <taxon>Fungi</taxon>
        <taxon>Dikarya</taxon>
        <taxon>Ascomycota</taxon>
        <taxon>Pezizomycotina</taxon>
        <taxon>Eurotiomycetes</taxon>
        <taxon>Eurotiomycetidae</taxon>
        <taxon>Eurotiales</taxon>
        <taxon>Aspergillaceae</taxon>
        <taxon>Penicillium</taxon>
    </lineage>
</organism>
<evidence type="ECO:0000313" key="11">
    <source>
        <dbReference type="Proteomes" id="UP001148312"/>
    </source>
</evidence>
<evidence type="ECO:0000256" key="1">
    <source>
        <dbReference type="ARBA" id="ARBA00004601"/>
    </source>
</evidence>
<name>A0A9X0BP52_9EURO</name>
<dbReference type="GO" id="GO:0019905">
    <property type="term" value="F:syntaxin binding"/>
    <property type="evidence" value="ECO:0007669"/>
    <property type="project" value="TreeGrafter"/>
</dbReference>
<feature type="domain" description="Vps52 C-terminal" evidence="9">
    <location>
        <begin position="349"/>
        <end position="661"/>
    </location>
</feature>
<evidence type="ECO:0000313" key="10">
    <source>
        <dbReference type="EMBL" id="KAJ5477443.1"/>
    </source>
</evidence>
<evidence type="ECO:0000256" key="4">
    <source>
        <dbReference type="ARBA" id="ARBA00022927"/>
    </source>
</evidence>
<evidence type="ECO:0000256" key="5">
    <source>
        <dbReference type="ARBA" id="ARBA00023034"/>
    </source>
</evidence>
<protein>
    <recommendedName>
        <fullName evidence="12">Vps52-domain-containing protein</fullName>
    </recommendedName>
</protein>
<dbReference type="InterPro" id="IPR048361">
    <property type="entry name" value="Vps52_C"/>
</dbReference>
<evidence type="ECO:0000256" key="6">
    <source>
        <dbReference type="SAM" id="MobiDB-lite"/>
    </source>
</evidence>
<feature type="compositionally biased region" description="Polar residues" evidence="6">
    <location>
        <begin position="7"/>
        <end position="30"/>
    </location>
</feature>
<dbReference type="PANTHER" id="PTHR14190">
    <property type="entry name" value="SUPPRESSOR OF ACTIN MUTATIONS 2/VACUOLAR PROTEIN SORTING 52"/>
    <property type="match status" value="1"/>
</dbReference>
<dbReference type="InterPro" id="IPR036188">
    <property type="entry name" value="FAD/NAD-bd_sf"/>
</dbReference>
<dbReference type="Gene3D" id="3.30.9.10">
    <property type="entry name" value="D-Amino Acid Oxidase, subunit A, domain 2"/>
    <property type="match status" value="1"/>
</dbReference>
<dbReference type="Proteomes" id="UP001148312">
    <property type="component" value="Unassembled WGS sequence"/>
</dbReference>
<dbReference type="GeneID" id="81627437"/>
<dbReference type="GO" id="GO:0006896">
    <property type="term" value="P:Golgi to vacuole transport"/>
    <property type="evidence" value="ECO:0007669"/>
    <property type="project" value="TreeGrafter"/>
</dbReference>
<feature type="domain" description="FAD dependent oxidoreductase" evidence="7">
    <location>
        <begin position="729"/>
        <end position="1094"/>
    </location>
</feature>
<evidence type="ECO:0000259" key="7">
    <source>
        <dbReference type="Pfam" id="PF01266"/>
    </source>
</evidence>
<dbReference type="AlphaFoldDB" id="A0A9X0BP52"/>
<dbReference type="InterPro" id="IPR048319">
    <property type="entry name" value="Vps52_CC"/>
</dbReference>
<dbReference type="InterPro" id="IPR006076">
    <property type="entry name" value="FAD-dep_OxRdtase"/>
</dbReference>
<dbReference type="Pfam" id="PF20655">
    <property type="entry name" value="Vps52_C"/>
    <property type="match status" value="1"/>
</dbReference>